<evidence type="ECO:0000313" key="1">
    <source>
        <dbReference type="EMBL" id="GAA4244311.1"/>
    </source>
</evidence>
<accession>A0ABP8CWL3</accession>
<name>A0ABP8CWL3_9ACTN</name>
<organism evidence="1 2">
    <name type="scientific">Dactylosporangium darangshiense</name>
    <dbReference type="NCBI Taxonomy" id="579108"/>
    <lineage>
        <taxon>Bacteria</taxon>
        <taxon>Bacillati</taxon>
        <taxon>Actinomycetota</taxon>
        <taxon>Actinomycetes</taxon>
        <taxon>Micromonosporales</taxon>
        <taxon>Micromonosporaceae</taxon>
        <taxon>Dactylosporangium</taxon>
    </lineage>
</organism>
<dbReference type="EMBL" id="BAABAT010000001">
    <property type="protein sequence ID" value="GAA4244311.1"/>
    <property type="molecule type" value="Genomic_DNA"/>
</dbReference>
<dbReference type="RefSeq" id="WP_345120993.1">
    <property type="nucleotide sequence ID" value="NZ_BAABAT010000001.1"/>
</dbReference>
<gene>
    <name evidence="1" type="ORF">GCM10022255_006900</name>
</gene>
<sequence length="98" mass="10292">MATTFEAVRAEALFASDLQSSQFPAGGEIRSAVAATLRSMGIQGCAARVASEFGDHPETAVARMAWALAQVRATYPAAETRTVRAIRSLRRPGAVIAA</sequence>
<proteinExistence type="predicted"/>
<protein>
    <submittedName>
        <fullName evidence="1">Uncharacterized protein</fullName>
    </submittedName>
</protein>
<dbReference type="Proteomes" id="UP001500620">
    <property type="component" value="Unassembled WGS sequence"/>
</dbReference>
<evidence type="ECO:0000313" key="2">
    <source>
        <dbReference type="Proteomes" id="UP001500620"/>
    </source>
</evidence>
<reference evidence="2" key="1">
    <citation type="journal article" date="2019" name="Int. J. Syst. Evol. Microbiol.">
        <title>The Global Catalogue of Microorganisms (GCM) 10K type strain sequencing project: providing services to taxonomists for standard genome sequencing and annotation.</title>
        <authorList>
            <consortium name="The Broad Institute Genomics Platform"/>
            <consortium name="The Broad Institute Genome Sequencing Center for Infectious Disease"/>
            <person name="Wu L."/>
            <person name="Ma J."/>
        </authorList>
    </citation>
    <scope>NUCLEOTIDE SEQUENCE [LARGE SCALE GENOMIC DNA]</scope>
    <source>
        <strain evidence="2">JCM 17441</strain>
    </source>
</reference>
<comment type="caution">
    <text evidence="1">The sequence shown here is derived from an EMBL/GenBank/DDBJ whole genome shotgun (WGS) entry which is preliminary data.</text>
</comment>
<keyword evidence="2" id="KW-1185">Reference proteome</keyword>